<dbReference type="GO" id="GO:0003677">
    <property type="term" value="F:DNA binding"/>
    <property type="evidence" value="ECO:0007669"/>
    <property type="project" value="InterPro"/>
</dbReference>
<dbReference type="Proteomes" id="UP000175744">
    <property type="component" value="Unassembled WGS sequence"/>
</dbReference>
<dbReference type="AlphaFoldDB" id="A0A1E8EZ71"/>
<gene>
    <name evidence="2" type="ORF">CLOACE_10790</name>
</gene>
<accession>A0A1E8EZ71</accession>
<dbReference type="PATRIC" id="fig|1121290.3.peg.1085"/>
<evidence type="ECO:0000313" key="2">
    <source>
        <dbReference type="EMBL" id="OFI06306.1"/>
    </source>
</evidence>
<dbReference type="Pfam" id="PF01609">
    <property type="entry name" value="DDE_Tnp_1"/>
    <property type="match status" value="1"/>
</dbReference>
<comment type="caution">
    <text evidence="2">The sequence shown here is derived from an EMBL/GenBank/DDBJ whole genome shotgun (WGS) entry which is preliminary data.</text>
</comment>
<name>A0A1E8EZ71_9CLOT</name>
<dbReference type="InterPro" id="IPR002559">
    <property type="entry name" value="Transposase_11"/>
</dbReference>
<sequence>MKYLMRVSNGFLKVVVNAPNQDQIVEVKYKDIILKMRVLKFKLNSGIIETLITNIFDEDFTVADFKELYFKRWGIEIKYNEIKNKLQIENFTGETPIAIEQDFYATMYLANMVALAKKDANQIIEEEYKEKGLKYEYKVNTNVLIGKLKDTLITMISINNPWKRSRMLKHIEKEIERNVIPIRPDRNFKRKNNKSTQMVNRMNKKRAL</sequence>
<organism evidence="2 3">
    <name type="scientific">Clostridium acetireducens DSM 10703</name>
    <dbReference type="NCBI Taxonomy" id="1121290"/>
    <lineage>
        <taxon>Bacteria</taxon>
        <taxon>Bacillati</taxon>
        <taxon>Bacillota</taxon>
        <taxon>Clostridia</taxon>
        <taxon>Eubacteriales</taxon>
        <taxon>Clostridiaceae</taxon>
        <taxon>Clostridium</taxon>
    </lineage>
</organism>
<dbReference type="InterPro" id="IPR012337">
    <property type="entry name" value="RNaseH-like_sf"/>
</dbReference>
<evidence type="ECO:0000259" key="1">
    <source>
        <dbReference type="Pfam" id="PF01609"/>
    </source>
</evidence>
<dbReference type="GO" id="GO:0004803">
    <property type="term" value="F:transposase activity"/>
    <property type="evidence" value="ECO:0007669"/>
    <property type="project" value="InterPro"/>
</dbReference>
<feature type="domain" description="Transposase IS4-like" evidence="1">
    <location>
        <begin position="30"/>
        <end position="110"/>
    </location>
</feature>
<dbReference type="EMBL" id="LZFO01000012">
    <property type="protein sequence ID" value="OFI06306.1"/>
    <property type="molecule type" value="Genomic_DNA"/>
</dbReference>
<evidence type="ECO:0000313" key="3">
    <source>
        <dbReference type="Proteomes" id="UP000175744"/>
    </source>
</evidence>
<proteinExistence type="predicted"/>
<keyword evidence="3" id="KW-1185">Reference proteome</keyword>
<protein>
    <submittedName>
        <fullName evidence="2">Transposase DDE domain protein</fullName>
    </submittedName>
</protein>
<dbReference type="SUPFAM" id="SSF53098">
    <property type="entry name" value="Ribonuclease H-like"/>
    <property type="match status" value="1"/>
</dbReference>
<dbReference type="GO" id="GO:0006313">
    <property type="term" value="P:DNA transposition"/>
    <property type="evidence" value="ECO:0007669"/>
    <property type="project" value="InterPro"/>
</dbReference>
<reference evidence="2 3" key="1">
    <citation type="submission" date="2016-06" db="EMBL/GenBank/DDBJ databases">
        <title>Genome sequence of Clostridium acetireducens DSM 10703.</title>
        <authorList>
            <person name="Poehlein A."/>
            <person name="Fluechter S."/>
            <person name="Duerre P."/>
            <person name="Daniel R."/>
        </authorList>
    </citation>
    <scope>NUCLEOTIDE SEQUENCE [LARGE SCALE GENOMIC DNA]</scope>
    <source>
        <strain evidence="2 3">DSM 10703</strain>
    </source>
</reference>